<feature type="compositionally biased region" description="Basic and acidic residues" evidence="7">
    <location>
        <begin position="60"/>
        <end position="74"/>
    </location>
</feature>
<feature type="transmembrane region" description="Helical" evidence="8">
    <location>
        <begin position="450"/>
        <end position="472"/>
    </location>
</feature>
<evidence type="ECO:0000256" key="1">
    <source>
        <dbReference type="ARBA" id="ARBA00004141"/>
    </source>
</evidence>
<evidence type="ECO:0000256" key="3">
    <source>
        <dbReference type="ARBA" id="ARBA00022692"/>
    </source>
</evidence>
<dbReference type="Pfam" id="PF00474">
    <property type="entry name" value="SSF"/>
    <property type="match status" value="1"/>
</dbReference>
<dbReference type="GO" id="GO:0015204">
    <property type="term" value="F:urea transmembrane transporter activity"/>
    <property type="evidence" value="ECO:0007669"/>
    <property type="project" value="InterPro"/>
</dbReference>
<feature type="transmembrane region" description="Helical" evidence="8">
    <location>
        <begin position="362"/>
        <end position="386"/>
    </location>
</feature>
<feature type="transmembrane region" description="Helical" evidence="8">
    <location>
        <begin position="78"/>
        <end position="96"/>
    </location>
</feature>
<feature type="transmembrane region" description="Helical" evidence="8">
    <location>
        <begin position="12"/>
        <end position="30"/>
    </location>
</feature>
<evidence type="ECO:0000313" key="9">
    <source>
        <dbReference type="EMBL" id="RSH83775.1"/>
    </source>
</evidence>
<feature type="compositionally biased region" description="Basic and acidic residues" evidence="7">
    <location>
        <begin position="581"/>
        <end position="591"/>
    </location>
</feature>
<dbReference type="InterPro" id="IPR038377">
    <property type="entry name" value="Na/Glc_symporter_sf"/>
</dbReference>
<feature type="transmembrane region" description="Helical" evidence="8">
    <location>
        <begin position="224"/>
        <end position="244"/>
    </location>
</feature>
<comment type="caution">
    <text evidence="9">The sequence shown here is derived from an EMBL/GenBank/DDBJ whole genome shotgun (WGS) entry which is preliminary data.</text>
</comment>
<evidence type="ECO:0008006" key="11">
    <source>
        <dbReference type="Google" id="ProtNLM"/>
    </source>
</evidence>
<proteinExistence type="inferred from homology"/>
<protein>
    <recommendedName>
        <fullName evidence="11">Urea active transporter</fullName>
    </recommendedName>
</protein>
<dbReference type="GO" id="GO:0005886">
    <property type="term" value="C:plasma membrane"/>
    <property type="evidence" value="ECO:0007669"/>
    <property type="project" value="TreeGrafter"/>
</dbReference>
<dbReference type="OrthoDB" id="6132759at2759"/>
<reference evidence="9 10" key="1">
    <citation type="submission" date="2018-11" db="EMBL/GenBank/DDBJ databases">
        <title>Genome sequence of Saitozyma podzolica DSM 27192.</title>
        <authorList>
            <person name="Aliyu H."/>
            <person name="Gorte O."/>
            <person name="Ochsenreither K."/>
        </authorList>
    </citation>
    <scope>NUCLEOTIDE SEQUENCE [LARGE SCALE GENOMIC DNA]</scope>
    <source>
        <strain evidence="9 10">DSM 27192</strain>
    </source>
</reference>
<evidence type="ECO:0000256" key="7">
    <source>
        <dbReference type="SAM" id="MobiDB-lite"/>
    </source>
</evidence>
<comment type="subcellular location">
    <subcellularLocation>
        <location evidence="1">Membrane</location>
        <topology evidence="1">Multi-pass membrane protein</topology>
    </subcellularLocation>
</comment>
<sequence>MSSSVLPQAAGYGVVIGMGLFFSALMVGITRVQTRYTSHKTSSAEEFNSASRSRNLTPEPRSHTELPGSRETRPLTRLSVPPGLIAAGIVSAWTWAATLLQSSATAYKFGISGPWWYASGATIQILLFAMISSKLKQHAPHCHTFLEIIRARWGKVAHLTFLFFGLATNIIVSTMLILGGSATVTDLTGMNTVAACFLIPLGVSIYVLAGGMRATLIADYSHTLVLYCILISFALVAYGSSKYIGSPGKMWDLLAEASAKNPISGNAQGSYLTMRSKSGLIFGVLNIVGNFGTVFNDQAYWQRAIASEPSTSVKAFLWGGIAWFGIPMGIATSLGLSAVALAHGSNPIITLTSSEVSAGLPAVKAAAALMGQSGAIAMLILLFLAVTSACSAEQIAVSSLLTYDVYGVYINPNPSEKQILWSSHACILGYSLFMGAIATAFNYIGVSMGYLYELMGTMIGSAVVPIALCITWNKCNGTGAVVGAIVGFCAAIAGWIGITARLNGGLVNVDTTFGDYEMLTGNLLAIGIGGIITVGWSLVRPANFDWDITRAINAKPDNEVTRRDGTATPPHESESAEASSEAEKKGDRDLQPEAASPDVDAEEQPTLYTADNVALQKAFRFASWSAIALTVILIILIPLPLFFSSYVYPKAGFTAWVCISLIWLFVGLAMVGVYPAWEARVGLKKVAVGIMSDITGKRKSAA</sequence>
<dbReference type="Proteomes" id="UP000279259">
    <property type="component" value="Unassembled WGS sequence"/>
</dbReference>
<dbReference type="PANTHER" id="PTHR46154:SF2">
    <property type="entry name" value="SOLUTE SYMPORTER FAMILY TRANSPORTER (AFU_ORTHOLOGUE AFUA_6G03200)"/>
    <property type="match status" value="1"/>
</dbReference>
<gene>
    <name evidence="9" type="ORF">EHS25_005390</name>
</gene>
<name>A0A427XYI8_9TREE</name>
<dbReference type="InterPro" id="IPR031155">
    <property type="entry name" value="DUR"/>
</dbReference>
<feature type="transmembrane region" description="Helical" evidence="8">
    <location>
        <begin position="479"/>
        <end position="498"/>
    </location>
</feature>
<dbReference type="PROSITE" id="PS50283">
    <property type="entry name" value="NA_SOLUT_SYMP_3"/>
    <property type="match status" value="1"/>
</dbReference>
<evidence type="ECO:0000256" key="2">
    <source>
        <dbReference type="ARBA" id="ARBA00006434"/>
    </source>
</evidence>
<feature type="transmembrane region" description="Helical" evidence="8">
    <location>
        <begin position="190"/>
        <end position="212"/>
    </location>
</feature>
<evidence type="ECO:0000313" key="10">
    <source>
        <dbReference type="Proteomes" id="UP000279259"/>
    </source>
</evidence>
<evidence type="ECO:0000256" key="6">
    <source>
        <dbReference type="RuleBase" id="RU362091"/>
    </source>
</evidence>
<keyword evidence="5 8" id="KW-0472">Membrane</keyword>
<dbReference type="InterPro" id="IPR001734">
    <property type="entry name" value="Na/solute_symporter"/>
</dbReference>
<accession>A0A427XYI8</accession>
<dbReference type="AlphaFoldDB" id="A0A427XYI8"/>
<evidence type="ECO:0000256" key="5">
    <source>
        <dbReference type="ARBA" id="ARBA00023136"/>
    </source>
</evidence>
<organism evidence="9 10">
    <name type="scientific">Saitozyma podzolica</name>
    <dbReference type="NCBI Taxonomy" id="1890683"/>
    <lineage>
        <taxon>Eukaryota</taxon>
        <taxon>Fungi</taxon>
        <taxon>Dikarya</taxon>
        <taxon>Basidiomycota</taxon>
        <taxon>Agaricomycotina</taxon>
        <taxon>Tremellomycetes</taxon>
        <taxon>Tremellales</taxon>
        <taxon>Trimorphomycetaceae</taxon>
        <taxon>Saitozyma</taxon>
    </lineage>
</organism>
<feature type="transmembrane region" description="Helical" evidence="8">
    <location>
        <begin position="316"/>
        <end position="342"/>
    </location>
</feature>
<comment type="similarity">
    <text evidence="2 6">Belongs to the sodium:solute symporter (SSF) (TC 2.A.21) family.</text>
</comment>
<feature type="transmembrane region" description="Helical" evidence="8">
    <location>
        <begin position="653"/>
        <end position="677"/>
    </location>
</feature>
<feature type="region of interest" description="Disordered" evidence="7">
    <location>
        <begin position="43"/>
        <end position="75"/>
    </location>
</feature>
<feature type="compositionally biased region" description="Polar residues" evidence="7">
    <location>
        <begin position="43"/>
        <end position="56"/>
    </location>
</feature>
<keyword evidence="4 8" id="KW-1133">Transmembrane helix</keyword>
<keyword evidence="10" id="KW-1185">Reference proteome</keyword>
<evidence type="ECO:0000256" key="4">
    <source>
        <dbReference type="ARBA" id="ARBA00022989"/>
    </source>
</evidence>
<feature type="transmembrane region" description="Helical" evidence="8">
    <location>
        <begin position="626"/>
        <end position="647"/>
    </location>
</feature>
<feature type="region of interest" description="Disordered" evidence="7">
    <location>
        <begin position="557"/>
        <end position="602"/>
    </location>
</feature>
<feature type="transmembrane region" description="Helical" evidence="8">
    <location>
        <begin position="116"/>
        <end position="135"/>
    </location>
</feature>
<feature type="transmembrane region" description="Helical" evidence="8">
    <location>
        <begin position="156"/>
        <end position="178"/>
    </location>
</feature>
<dbReference type="EMBL" id="RSCD01000023">
    <property type="protein sequence ID" value="RSH83775.1"/>
    <property type="molecule type" value="Genomic_DNA"/>
</dbReference>
<keyword evidence="3 8" id="KW-0812">Transmembrane</keyword>
<dbReference type="Gene3D" id="1.20.1730.10">
    <property type="entry name" value="Sodium/glucose cotransporter"/>
    <property type="match status" value="1"/>
</dbReference>
<dbReference type="CDD" id="cd11476">
    <property type="entry name" value="SLC5sbd_DUR3"/>
    <property type="match status" value="1"/>
</dbReference>
<feature type="transmembrane region" description="Helical" evidence="8">
    <location>
        <begin position="278"/>
        <end position="295"/>
    </location>
</feature>
<feature type="transmembrane region" description="Helical" evidence="8">
    <location>
        <begin position="518"/>
        <end position="539"/>
    </location>
</feature>
<dbReference type="STRING" id="1890683.A0A427XYI8"/>
<evidence type="ECO:0000256" key="8">
    <source>
        <dbReference type="SAM" id="Phobius"/>
    </source>
</evidence>
<dbReference type="PANTHER" id="PTHR46154">
    <property type="match status" value="1"/>
</dbReference>
<feature type="transmembrane region" description="Helical" evidence="8">
    <location>
        <begin position="425"/>
        <end position="444"/>
    </location>
</feature>